<evidence type="ECO:0000313" key="1">
    <source>
        <dbReference type="EMBL" id="OAN54102.1"/>
    </source>
</evidence>
<name>A0A178MVC2_9PROT</name>
<protein>
    <submittedName>
        <fullName evidence="1">Uncharacterized protein</fullName>
    </submittedName>
</protein>
<proteinExistence type="predicted"/>
<evidence type="ECO:0000313" key="2">
    <source>
        <dbReference type="Proteomes" id="UP000078428"/>
    </source>
</evidence>
<accession>A0A178MVC2</accession>
<dbReference type="STRING" id="1285242.A6A04_12730"/>
<dbReference type="RefSeq" id="WP_068489719.1">
    <property type="nucleotide sequence ID" value="NZ_LWQT01000037.1"/>
</dbReference>
<dbReference type="EMBL" id="LWQT01000037">
    <property type="protein sequence ID" value="OAN54102.1"/>
    <property type="molecule type" value="Genomic_DNA"/>
</dbReference>
<gene>
    <name evidence="1" type="ORF">A6A04_12730</name>
</gene>
<organism evidence="1 2">
    <name type="scientific">Paramagnetospirillum marisnigri</name>
    <dbReference type="NCBI Taxonomy" id="1285242"/>
    <lineage>
        <taxon>Bacteria</taxon>
        <taxon>Pseudomonadati</taxon>
        <taxon>Pseudomonadota</taxon>
        <taxon>Alphaproteobacteria</taxon>
        <taxon>Rhodospirillales</taxon>
        <taxon>Magnetospirillaceae</taxon>
        <taxon>Paramagnetospirillum</taxon>
    </lineage>
</organism>
<dbReference type="AlphaFoldDB" id="A0A178MVC2"/>
<keyword evidence="2" id="KW-1185">Reference proteome</keyword>
<comment type="caution">
    <text evidence="1">The sequence shown here is derived from an EMBL/GenBank/DDBJ whole genome shotgun (WGS) entry which is preliminary data.</text>
</comment>
<reference evidence="1 2" key="1">
    <citation type="submission" date="2016-04" db="EMBL/GenBank/DDBJ databases">
        <title>Draft genome sequence of freshwater magnetotactic bacteria Magnetospirillum marisnigri SP-1 and Magnetospirillum moscoviense BB-1.</title>
        <authorList>
            <person name="Koziaeva V."/>
            <person name="Dziuba M.V."/>
            <person name="Ivanov T.M."/>
            <person name="Kuznetsov B."/>
            <person name="Grouzdev D.S."/>
        </authorList>
    </citation>
    <scope>NUCLEOTIDE SEQUENCE [LARGE SCALE GENOMIC DNA]</scope>
    <source>
        <strain evidence="1 2">SP-1</strain>
    </source>
</reference>
<sequence>MFSTKDEFRHCPHCGQLTRHSIVRERVLAPVLWCLGCFHTRIGDDPPVQGHAMAAPLSSADAGQAYRLAG</sequence>
<dbReference type="OrthoDB" id="7361012at2"/>
<dbReference type="Proteomes" id="UP000078428">
    <property type="component" value="Unassembled WGS sequence"/>
</dbReference>